<keyword evidence="3 6" id="KW-1133">Transmembrane helix</keyword>
<dbReference type="InterPro" id="IPR045275">
    <property type="entry name" value="MscS_archaea/bacteria_type"/>
</dbReference>
<evidence type="ECO:0000313" key="8">
    <source>
        <dbReference type="EMBL" id="QYM78222.1"/>
    </source>
</evidence>
<evidence type="ECO:0000259" key="7">
    <source>
        <dbReference type="Pfam" id="PF00924"/>
    </source>
</evidence>
<proteinExistence type="predicted"/>
<feature type="domain" description="Mechanosensitive ion channel MscS" evidence="7">
    <location>
        <begin position="108"/>
        <end position="169"/>
    </location>
</feature>
<keyword evidence="4 6" id="KW-0472">Membrane</keyword>
<evidence type="ECO:0000256" key="3">
    <source>
        <dbReference type="ARBA" id="ARBA00022989"/>
    </source>
</evidence>
<evidence type="ECO:0000256" key="4">
    <source>
        <dbReference type="ARBA" id="ARBA00023136"/>
    </source>
</evidence>
<dbReference type="PANTHER" id="PTHR30221">
    <property type="entry name" value="SMALL-CONDUCTANCE MECHANOSENSITIVE CHANNEL"/>
    <property type="match status" value="1"/>
</dbReference>
<name>A0A8F9TUA7_9BACT</name>
<evidence type="ECO:0000256" key="6">
    <source>
        <dbReference type="SAM" id="Phobius"/>
    </source>
</evidence>
<dbReference type="InterPro" id="IPR006685">
    <property type="entry name" value="MscS_channel_2nd"/>
</dbReference>
<keyword evidence="9" id="KW-1185">Reference proteome</keyword>
<comment type="subcellular location">
    <subcellularLocation>
        <location evidence="1">Membrane</location>
    </subcellularLocation>
</comment>
<protein>
    <submittedName>
        <fullName evidence="8">Mechanosensitive ion channel family protein</fullName>
    </submittedName>
</protein>
<feature type="transmembrane region" description="Helical" evidence="6">
    <location>
        <begin position="20"/>
        <end position="43"/>
    </location>
</feature>
<dbReference type="GO" id="GO:0008381">
    <property type="term" value="F:mechanosensitive monoatomic ion channel activity"/>
    <property type="evidence" value="ECO:0007669"/>
    <property type="project" value="InterPro"/>
</dbReference>
<evidence type="ECO:0000256" key="2">
    <source>
        <dbReference type="ARBA" id="ARBA00022692"/>
    </source>
</evidence>
<dbReference type="Gene3D" id="1.10.287.1260">
    <property type="match status" value="1"/>
</dbReference>
<dbReference type="KEGG" id="ole:K0B96_13045"/>
<dbReference type="SUPFAM" id="SSF50182">
    <property type="entry name" value="Sm-like ribonucleoproteins"/>
    <property type="match status" value="1"/>
</dbReference>
<dbReference type="Gene3D" id="2.30.30.60">
    <property type="match status" value="1"/>
</dbReference>
<accession>A0A8F9TUA7</accession>
<dbReference type="InterPro" id="IPR010920">
    <property type="entry name" value="LSM_dom_sf"/>
</dbReference>
<dbReference type="GO" id="GO:0016020">
    <property type="term" value="C:membrane"/>
    <property type="evidence" value="ECO:0007669"/>
    <property type="project" value="UniProtKB-SubCell"/>
</dbReference>
<gene>
    <name evidence="8" type="ORF">K0B96_13045</name>
</gene>
<keyword evidence="2 6" id="KW-0812">Transmembrane</keyword>
<feature type="region of interest" description="Disordered" evidence="5">
    <location>
        <begin position="180"/>
        <end position="202"/>
    </location>
</feature>
<feature type="transmembrane region" description="Helical" evidence="6">
    <location>
        <begin position="94"/>
        <end position="120"/>
    </location>
</feature>
<sequence length="202" mass="22110">MNLSSLHLEHFEQYLPRLLAALPVALLVILGALALSFVVNRALTLLSNKTSLSHENVAPFRKIMRVLIAIAALVLILNVFGFSLGGLWTILSTVLAMVAIGFVAVWSVLSNTLCTFIILLSRPFAIGDEVGFAGEDVKGRVEDMNFIYTTLRCDDGSLLQIPNNLFFQRVVRRRPSSAPVSLETQLNRPALQRTPAPSPARG</sequence>
<evidence type="ECO:0000256" key="1">
    <source>
        <dbReference type="ARBA" id="ARBA00004370"/>
    </source>
</evidence>
<dbReference type="PANTHER" id="PTHR30221:SF8">
    <property type="entry name" value="SMALL-CONDUCTANCE MECHANOSENSITIVE CHANNEL"/>
    <property type="match status" value="1"/>
</dbReference>
<reference evidence="8" key="1">
    <citation type="submission" date="2021-08" db="EMBL/GenBank/DDBJ databases">
        <title>Genome of a novel bacterium of the phylum Verrucomicrobia, Oleiharenicola sp. KSB-15.</title>
        <authorList>
            <person name="Chung J.-H."/>
            <person name="Ahn J.-H."/>
            <person name="Yoon Y."/>
            <person name="Kim D.-Y."/>
            <person name="An S.-H."/>
            <person name="Park I."/>
            <person name="Yeon J."/>
        </authorList>
    </citation>
    <scope>NUCLEOTIDE SEQUENCE</scope>
    <source>
        <strain evidence="8">KSB-15</strain>
    </source>
</reference>
<organism evidence="8 9">
    <name type="scientific">Horticoccus luteus</name>
    <dbReference type="NCBI Taxonomy" id="2862869"/>
    <lineage>
        <taxon>Bacteria</taxon>
        <taxon>Pseudomonadati</taxon>
        <taxon>Verrucomicrobiota</taxon>
        <taxon>Opitutia</taxon>
        <taxon>Opitutales</taxon>
        <taxon>Opitutaceae</taxon>
        <taxon>Horticoccus</taxon>
    </lineage>
</organism>
<evidence type="ECO:0000313" key="9">
    <source>
        <dbReference type="Proteomes" id="UP000825051"/>
    </source>
</evidence>
<dbReference type="Pfam" id="PF00924">
    <property type="entry name" value="MS_channel_2nd"/>
    <property type="match status" value="1"/>
</dbReference>
<dbReference type="EMBL" id="CP080507">
    <property type="protein sequence ID" value="QYM78222.1"/>
    <property type="molecule type" value="Genomic_DNA"/>
</dbReference>
<dbReference type="Proteomes" id="UP000825051">
    <property type="component" value="Chromosome"/>
</dbReference>
<evidence type="ECO:0000256" key="5">
    <source>
        <dbReference type="SAM" id="MobiDB-lite"/>
    </source>
</evidence>
<dbReference type="AlphaFoldDB" id="A0A8F9TUA7"/>
<dbReference type="RefSeq" id="WP_220161326.1">
    <property type="nucleotide sequence ID" value="NZ_CP080507.1"/>
</dbReference>
<feature type="transmembrane region" description="Helical" evidence="6">
    <location>
        <begin position="63"/>
        <end position="88"/>
    </location>
</feature>
<dbReference type="InterPro" id="IPR023408">
    <property type="entry name" value="MscS_beta-dom_sf"/>
</dbReference>